<evidence type="ECO:0000256" key="1">
    <source>
        <dbReference type="ARBA" id="ARBA00023125"/>
    </source>
</evidence>
<organism evidence="4 5">
    <name type="scientific">Parendozoicomonas callyspongiae</name>
    <dbReference type="NCBI Taxonomy" id="2942213"/>
    <lineage>
        <taxon>Bacteria</taxon>
        <taxon>Pseudomonadati</taxon>
        <taxon>Pseudomonadota</taxon>
        <taxon>Gammaproteobacteria</taxon>
        <taxon>Oceanospirillales</taxon>
        <taxon>Endozoicomonadaceae</taxon>
        <taxon>Parendozoicomonas</taxon>
    </lineage>
</organism>
<dbReference type="InterPro" id="IPR000551">
    <property type="entry name" value="MerR-type_HTH_dom"/>
</dbReference>
<dbReference type="Gene3D" id="1.10.1660.10">
    <property type="match status" value="1"/>
</dbReference>
<proteinExistence type="predicted"/>
<sequence length="136" mass="15761">MGKTYSITDLAREFDVTSRAIRFYEEQGLLSPARKGQARVYSPGDRIRLKLILRGKRLGFTLDESRELFELYDPASGNQKQLLTMLETIQAHKNNLSQQMHDIQIMQLELDEAEQRCRQALSESQKDKHHRIQSGV</sequence>
<dbReference type="EMBL" id="JAMFLX010000008">
    <property type="protein sequence ID" value="MCL6269901.1"/>
    <property type="molecule type" value="Genomic_DNA"/>
</dbReference>
<feature type="coiled-coil region" evidence="2">
    <location>
        <begin position="96"/>
        <end position="123"/>
    </location>
</feature>
<evidence type="ECO:0000313" key="4">
    <source>
        <dbReference type="EMBL" id="MCL6269901.1"/>
    </source>
</evidence>
<accession>A0ABT0PF60</accession>
<dbReference type="Pfam" id="PF13411">
    <property type="entry name" value="MerR_1"/>
    <property type="match status" value="1"/>
</dbReference>
<keyword evidence="2" id="KW-0175">Coiled coil</keyword>
<dbReference type="InterPro" id="IPR047057">
    <property type="entry name" value="MerR_fam"/>
</dbReference>
<evidence type="ECO:0000313" key="5">
    <source>
        <dbReference type="Proteomes" id="UP001203338"/>
    </source>
</evidence>
<dbReference type="PROSITE" id="PS50937">
    <property type="entry name" value="HTH_MERR_2"/>
    <property type="match status" value="1"/>
</dbReference>
<comment type="caution">
    <text evidence="4">The sequence shown here is derived from an EMBL/GenBank/DDBJ whole genome shotgun (WGS) entry which is preliminary data.</text>
</comment>
<dbReference type="InterPro" id="IPR009061">
    <property type="entry name" value="DNA-bd_dom_put_sf"/>
</dbReference>
<dbReference type="RefSeq" id="WP_249699006.1">
    <property type="nucleotide sequence ID" value="NZ_JAMFLX010000008.1"/>
</dbReference>
<evidence type="ECO:0000256" key="2">
    <source>
        <dbReference type="SAM" id="Coils"/>
    </source>
</evidence>
<reference evidence="4 5" key="1">
    <citation type="submission" date="2022-05" db="EMBL/GenBank/DDBJ databases">
        <authorList>
            <person name="Park J.-S."/>
        </authorList>
    </citation>
    <scope>NUCLEOTIDE SEQUENCE [LARGE SCALE GENOMIC DNA]</scope>
    <source>
        <strain evidence="4 5">2012CJ34-2</strain>
    </source>
</reference>
<dbReference type="PANTHER" id="PTHR30204">
    <property type="entry name" value="REDOX-CYCLING DRUG-SENSING TRANSCRIPTIONAL ACTIVATOR SOXR"/>
    <property type="match status" value="1"/>
</dbReference>
<dbReference type="SUPFAM" id="SSF46955">
    <property type="entry name" value="Putative DNA-binding domain"/>
    <property type="match status" value="1"/>
</dbReference>
<dbReference type="PANTHER" id="PTHR30204:SF58">
    <property type="entry name" value="HTH-TYPE TRANSCRIPTIONAL REGULATOR YFMP"/>
    <property type="match status" value="1"/>
</dbReference>
<dbReference type="Proteomes" id="UP001203338">
    <property type="component" value="Unassembled WGS sequence"/>
</dbReference>
<dbReference type="CDD" id="cd04776">
    <property type="entry name" value="HTH_GnyR"/>
    <property type="match status" value="1"/>
</dbReference>
<gene>
    <name evidence="4" type="ORF">M3P05_08120</name>
</gene>
<dbReference type="GO" id="GO:0003677">
    <property type="term" value="F:DNA binding"/>
    <property type="evidence" value="ECO:0007669"/>
    <property type="project" value="UniProtKB-KW"/>
</dbReference>
<dbReference type="SMART" id="SM00422">
    <property type="entry name" value="HTH_MERR"/>
    <property type="match status" value="1"/>
</dbReference>
<feature type="domain" description="HTH merR-type" evidence="3">
    <location>
        <begin position="4"/>
        <end position="71"/>
    </location>
</feature>
<keyword evidence="1 4" id="KW-0238">DNA-binding</keyword>
<keyword evidence="5" id="KW-1185">Reference proteome</keyword>
<protein>
    <submittedName>
        <fullName evidence="4">MerR family DNA-binding transcriptional regulator</fullName>
    </submittedName>
</protein>
<name>A0ABT0PF60_9GAMM</name>
<evidence type="ECO:0000259" key="3">
    <source>
        <dbReference type="PROSITE" id="PS50937"/>
    </source>
</evidence>